<dbReference type="GO" id="GO:0080044">
    <property type="term" value="F:quercetin 7-O-glucosyltransferase activity"/>
    <property type="evidence" value="ECO:0007669"/>
    <property type="project" value="TreeGrafter"/>
</dbReference>
<dbReference type="Gene3D" id="3.40.50.2000">
    <property type="entry name" value="Glycogen Phosphorylase B"/>
    <property type="match status" value="2"/>
</dbReference>
<protein>
    <submittedName>
        <fullName evidence="4">UDP-glycosyltransferase 83A1</fullName>
    </submittedName>
</protein>
<dbReference type="Proteomes" id="UP000289340">
    <property type="component" value="Chromosome 1"/>
</dbReference>
<keyword evidence="5" id="KW-1185">Reference proteome</keyword>
<evidence type="ECO:0000313" key="5">
    <source>
        <dbReference type="Proteomes" id="UP000289340"/>
    </source>
</evidence>
<sequence>MNIPTVLALPFPAQGHVNPMMTFSQKLVENGCKVIFVNTDFVHKRVVRSMVEQQDHSLDDSSSLLKLVSIPDGLGPDDDRNDQAKLCEAIPSSMPEALEELIEDIIHLKGENNRISFIVADLCMAWALDVGNKFGIKGAVLCPASSTLFTLMYNIPKLINDGIIDSDYELTLTKEKRIRISPSMPEMDTEDFFWLNMGHPLTGKKVLKYLEHCTRNLHLTEWWLCNTTHELEPGTLSFVPKILPIGPLLRSHTKSMGQFWEEDLSCMSWLDQQPHGSVLYVAFGSFTLFDQNQFNELALGLNLTNRPFLWVVREDNKLEYPNEFLGSKGKIVGWAPQQKVLNHPAIACFVTHCGWNSIMEGLSNGIPFLCWPYFADQLHNKTHLCDELKVGLGFDKDKNGLVSRKVFKMKVEQFFNDENIKSRSMGLKEKVMNNIAKGGPSYENLDRIVKCIKE</sequence>
<evidence type="ECO:0000256" key="1">
    <source>
        <dbReference type="ARBA" id="ARBA00009995"/>
    </source>
</evidence>
<name>A0A445M0L3_GLYSO</name>
<keyword evidence="2 4" id="KW-0808">Transferase</keyword>
<dbReference type="PANTHER" id="PTHR11926">
    <property type="entry name" value="GLUCOSYL/GLUCURONOSYL TRANSFERASES"/>
    <property type="match status" value="1"/>
</dbReference>
<dbReference type="Pfam" id="PF00201">
    <property type="entry name" value="UDPGT"/>
    <property type="match status" value="1"/>
</dbReference>
<proteinExistence type="inferred from homology"/>
<dbReference type="AlphaFoldDB" id="A0A445M0L3"/>
<dbReference type="GO" id="GO:0080043">
    <property type="term" value="F:quercetin 3-O-glucosyltransferase activity"/>
    <property type="evidence" value="ECO:0007669"/>
    <property type="project" value="TreeGrafter"/>
</dbReference>
<organism evidence="4 5">
    <name type="scientific">Glycine soja</name>
    <name type="common">Wild soybean</name>
    <dbReference type="NCBI Taxonomy" id="3848"/>
    <lineage>
        <taxon>Eukaryota</taxon>
        <taxon>Viridiplantae</taxon>
        <taxon>Streptophyta</taxon>
        <taxon>Embryophyta</taxon>
        <taxon>Tracheophyta</taxon>
        <taxon>Spermatophyta</taxon>
        <taxon>Magnoliopsida</taxon>
        <taxon>eudicotyledons</taxon>
        <taxon>Gunneridae</taxon>
        <taxon>Pentapetalae</taxon>
        <taxon>rosids</taxon>
        <taxon>fabids</taxon>
        <taxon>Fabales</taxon>
        <taxon>Fabaceae</taxon>
        <taxon>Papilionoideae</taxon>
        <taxon>50 kb inversion clade</taxon>
        <taxon>NPAAA clade</taxon>
        <taxon>indigoferoid/millettioid clade</taxon>
        <taxon>Phaseoleae</taxon>
        <taxon>Glycine</taxon>
        <taxon>Glycine subgen. Soja</taxon>
    </lineage>
</organism>
<dbReference type="FunFam" id="3.40.50.2000:FF:000056">
    <property type="entry name" value="Glycosyltransferase"/>
    <property type="match status" value="1"/>
</dbReference>
<dbReference type="InterPro" id="IPR058980">
    <property type="entry name" value="Glyco_transf_N"/>
</dbReference>
<dbReference type="Pfam" id="PF26168">
    <property type="entry name" value="Glyco_transf_N"/>
    <property type="match status" value="1"/>
</dbReference>
<evidence type="ECO:0000259" key="3">
    <source>
        <dbReference type="Pfam" id="PF26168"/>
    </source>
</evidence>
<dbReference type="CDD" id="cd03784">
    <property type="entry name" value="GT1_Gtf-like"/>
    <property type="match status" value="1"/>
</dbReference>
<dbReference type="PANTHER" id="PTHR11926:SF1530">
    <property type="entry name" value="EF-HAND DOMAIN-CONTAINING PROTEIN"/>
    <property type="match status" value="1"/>
</dbReference>
<dbReference type="Gramene" id="XM_028378113.1">
    <property type="protein sequence ID" value="XP_028233914.1"/>
    <property type="gene ID" value="LOC114413621"/>
</dbReference>
<evidence type="ECO:0000313" key="4">
    <source>
        <dbReference type="EMBL" id="RZC29078.1"/>
    </source>
</evidence>
<reference evidence="4 5" key="1">
    <citation type="submission" date="2018-09" db="EMBL/GenBank/DDBJ databases">
        <title>A high-quality reference genome of wild soybean provides a powerful tool to mine soybean genomes.</title>
        <authorList>
            <person name="Xie M."/>
            <person name="Chung C.Y.L."/>
            <person name="Li M.-W."/>
            <person name="Wong F.-L."/>
            <person name="Chan T.-F."/>
            <person name="Lam H.-M."/>
        </authorList>
    </citation>
    <scope>NUCLEOTIDE SEQUENCE [LARGE SCALE GENOMIC DNA]</scope>
    <source>
        <strain evidence="5">cv. W05</strain>
        <tissue evidence="4">Hypocotyl of etiolated seedlings</tissue>
    </source>
</reference>
<dbReference type="EMBL" id="QZWG01000001">
    <property type="protein sequence ID" value="RZC29078.1"/>
    <property type="molecule type" value="Genomic_DNA"/>
</dbReference>
<dbReference type="InterPro" id="IPR002213">
    <property type="entry name" value="UDP_glucos_trans"/>
</dbReference>
<gene>
    <name evidence="4" type="ORF">D0Y65_000879</name>
</gene>
<feature type="domain" description="Glycosyltransferase N-terminal" evidence="3">
    <location>
        <begin position="5"/>
        <end position="56"/>
    </location>
</feature>
<evidence type="ECO:0000256" key="2">
    <source>
        <dbReference type="ARBA" id="ARBA00022679"/>
    </source>
</evidence>
<dbReference type="SUPFAM" id="SSF53756">
    <property type="entry name" value="UDP-Glycosyltransferase/glycogen phosphorylase"/>
    <property type="match status" value="1"/>
</dbReference>
<accession>A0A445M0L3</accession>
<comment type="similarity">
    <text evidence="1">Belongs to the UDP-glycosyltransferase family.</text>
</comment>
<comment type="caution">
    <text evidence="4">The sequence shown here is derived from an EMBL/GenBank/DDBJ whole genome shotgun (WGS) entry which is preliminary data.</text>
</comment>
<dbReference type="FunFam" id="3.40.50.2000:FF:000133">
    <property type="entry name" value="UDP-glycosyltransferase 83A1"/>
    <property type="match status" value="1"/>
</dbReference>
<dbReference type="SMR" id="A0A445M0L3"/>